<gene>
    <name evidence="2" type="ORF">ONZ51_g8974</name>
</gene>
<dbReference type="InterPro" id="IPR048508">
    <property type="entry name" value="LDL"/>
</dbReference>
<accession>A0AAD7XAB7</accession>
<dbReference type="Pfam" id="PF21691">
    <property type="entry name" value="LDL"/>
    <property type="match status" value="1"/>
</dbReference>
<comment type="caution">
    <text evidence="2">The sequence shown here is derived from an EMBL/GenBank/DDBJ whole genome shotgun (WGS) entry which is preliminary data.</text>
</comment>
<dbReference type="EMBL" id="JAPEVG010000288">
    <property type="protein sequence ID" value="KAJ8469481.1"/>
    <property type="molecule type" value="Genomic_DNA"/>
</dbReference>
<evidence type="ECO:0000313" key="3">
    <source>
        <dbReference type="Proteomes" id="UP001215151"/>
    </source>
</evidence>
<name>A0AAD7XAB7_9APHY</name>
<feature type="chain" id="PRO_5042256908" evidence="1">
    <location>
        <begin position="25"/>
        <end position="124"/>
    </location>
</feature>
<feature type="signal peptide" evidence="1">
    <location>
        <begin position="1"/>
        <end position="24"/>
    </location>
</feature>
<organism evidence="2 3">
    <name type="scientific">Trametes cubensis</name>
    <dbReference type="NCBI Taxonomy" id="1111947"/>
    <lineage>
        <taxon>Eukaryota</taxon>
        <taxon>Fungi</taxon>
        <taxon>Dikarya</taxon>
        <taxon>Basidiomycota</taxon>
        <taxon>Agaricomycotina</taxon>
        <taxon>Agaricomycetes</taxon>
        <taxon>Polyporales</taxon>
        <taxon>Polyporaceae</taxon>
        <taxon>Trametes</taxon>
    </lineage>
</organism>
<protein>
    <submittedName>
        <fullName evidence="2">Uncharacterized protein</fullName>
    </submittedName>
</protein>
<keyword evidence="3" id="KW-1185">Reference proteome</keyword>
<keyword evidence="1" id="KW-0732">Signal</keyword>
<dbReference type="AlphaFoldDB" id="A0AAD7XAB7"/>
<proteinExistence type="predicted"/>
<sequence length="124" mass="13341">MQFKLFTLAALSTVFSLAPSATLADSMSCYSVGGCQHCVDRNGMQDARQLFCGTQNWRNANLGFELEGGLGSMSLLGAAFTSSQQCFDAFDTIMQCYGTRDGGIYSFSNNGVAATFNLDFCNCE</sequence>
<evidence type="ECO:0000256" key="1">
    <source>
        <dbReference type="SAM" id="SignalP"/>
    </source>
</evidence>
<dbReference type="Proteomes" id="UP001215151">
    <property type="component" value="Unassembled WGS sequence"/>
</dbReference>
<evidence type="ECO:0000313" key="2">
    <source>
        <dbReference type="EMBL" id="KAJ8469481.1"/>
    </source>
</evidence>
<reference evidence="2" key="1">
    <citation type="submission" date="2022-11" db="EMBL/GenBank/DDBJ databases">
        <title>Genome Sequence of Cubamyces cubensis.</title>
        <authorList>
            <person name="Buettner E."/>
        </authorList>
    </citation>
    <scope>NUCLEOTIDE SEQUENCE</scope>
    <source>
        <strain evidence="2">MPL-01</strain>
    </source>
</reference>